<proteinExistence type="predicted"/>
<feature type="region of interest" description="Disordered" evidence="1">
    <location>
        <begin position="96"/>
        <end position="127"/>
    </location>
</feature>
<dbReference type="AlphaFoldDB" id="A0A7W7T2U9"/>
<organism evidence="2 3">
    <name type="scientific">Saccharothrix violaceirubra</name>
    <dbReference type="NCBI Taxonomy" id="413306"/>
    <lineage>
        <taxon>Bacteria</taxon>
        <taxon>Bacillati</taxon>
        <taxon>Actinomycetota</taxon>
        <taxon>Actinomycetes</taxon>
        <taxon>Pseudonocardiales</taxon>
        <taxon>Pseudonocardiaceae</taxon>
        <taxon>Saccharothrix</taxon>
    </lineage>
</organism>
<dbReference type="EMBL" id="JACHJS010000001">
    <property type="protein sequence ID" value="MBB4965548.1"/>
    <property type="molecule type" value="Genomic_DNA"/>
</dbReference>
<accession>A0A7W7T2U9</accession>
<evidence type="ECO:0000313" key="3">
    <source>
        <dbReference type="Proteomes" id="UP000542674"/>
    </source>
</evidence>
<dbReference type="Proteomes" id="UP000542674">
    <property type="component" value="Unassembled WGS sequence"/>
</dbReference>
<gene>
    <name evidence="2" type="ORF">F4559_002907</name>
</gene>
<dbReference type="RefSeq" id="WP_184669140.1">
    <property type="nucleotide sequence ID" value="NZ_BAABAI010000029.1"/>
</dbReference>
<protein>
    <submittedName>
        <fullName evidence="2">Uncharacterized protein</fullName>
    </submittedName>
</protein>
<keyword evidence="3" id="KW-1185">Reference proteome</keyword>
<evidence type="ECO:0000256" key="1">
    <source>
        <dbReference type="SAM" id="MobiDB-lite"/>
    </source>
</evidence>
<evidence type="ECO:0000313" key="2">
    <source>
        <dbReference type="EMBL" id="MBB4965548.1"/>
    </source>
</evidence>
<name>A0A7W7T2U9_9PSEU</name>
<feature type="compositionally biased region" description="Low complexity" evidence="1">
    <location>
        <begin position="105"/>
        <end position="127"/>
    </location>
</feature>
<reference evidence="2 3" key="1">
    <citation type="submission" date="2020-08" db="EMBL/GenBank/DDBJ databases">
        <title>Sequencing the genomes of 1000 actinobacteria strains.</title>
        <authorList>
            <person name="Klenk H.-P."/>
        </authorList>
    </citation>
    <scope>NUCLEOTIDE SEQUENCE [LARGE SCALE GENOMIC DNA]</scope>
    <source>
        <strain evidence="2 3">DSM 45084</strain>
    </source>
</reference>
<comment type="caution">
    <text evidence="2">The sequence shown here is derived from an EMBL/GenBank/DDBJ whole genome shotgun (WGS) entry which is preliminary data.</text>
</comment>
<sequence length="127" mass="13017">MIPEIEATVIATVVRALPQVAGPHSGRYGEIATHLPGRRVAGVRVGPAGITVGVVVRYPATTAEVAAAVRAAVGRPASPLHVWIGDIAFPDTHLPVVPPSDAAARHAPARPGALPRRAPATTTRTTP</sequence>